<accession>S9VMU3</accession>
<keyword evidence="1" id="KW-0175">Coiled coil</keyword>
<feature type="coiled-coil region" evidence="1">
    <location>
        <begin position="131"/>
        <end position="316"/>
    </location>
</feature>
<protein>
    <submittedName>
        <fullName evidence="2">Uncharacterized protein</fullName>
    </submittedName>
</protein>
<evidence type="ECO:0000313" key="3">
    <source>
        <dbReference type="EMBL" id="EPY31851.1"/>
    </source>
</evidence>
<dbReference type="AlphaFoldDB" id="S9VMU3"/>
<dbReference type="EMBL" id="ATMH01003174">
    <property type="protein sequence ID" value="EPY31851.1"/>
    <property type="molecule type" value="Genomic_DNA"/>
</dbReference>
<sequence>MSTAVASTEGCTTSPADMEKNYEAAMQAKVQSLHTEHGDSHIQKLLQEEIAKVKKMETDLAKLKKKVSAESTVVEDVQAKIRKTNAALKSSEATCHTLQATMKQYKTLTEKLKTETDTQRETLRQRVADSIASLEKGNAEKKKIVEELEAENEQLQKDVSERKVNFEQAYESFKSTISNHDDAFRQMIIECQETASTLEDLEEKRLAVRQERTMLQSNKDSLEQQLALYDTQFSHLVGSTVKRADIEALMKKQKEQEDEKIATLNEEKKKTVQLRIQFDKEAQELRGKLASLRREVQQLERKKIASEKKLRTAQQNVKTTK</sequence>
<evidence type="ECO:0000313" key="2">
    <source>
        <dbReference type="EMBL" id="EPY24560.1"/>
    </source>
</evidence>
<proteinExistence type="predicted"/>
<organism evidence="2 4">
    <name type="scientific">Strigomonas culicis</name>
    <dbReference type="NCBI Taxonomy" id="28005"/>
    <lineage>
        <taxon>Eukaryota</taxon>
        <taxon>Discoba</taxon>
        <taxon>Euglenozoa</taxon>
        <taxon>Kinetoplastea</taxon>
        <taxon>Metakinetoplastina</taxon>
        <taxon>Trypanosomatida</taxon>
        <taxon>Trypanosomatidae</taxon>
        <taxon>Strigomonadinae</taxon>
        <taxon>Strigomonas</taxon>
    </lineage>
</organism>
<dbReference type="EMBL" id="ATMH01007119">
    <property type="protein sequence ID" value="EPY24560.1"/>
    <property type="molecule type" value="Genomic_DNA"/>
</dbReference>
<comment type="caution">
    <text evidence="2">The sequence shown here is derived from an EMBL/GenBank/DDBJ whole genome shotgun (WGS) entry which is preliminary data.</text>
</comment>
<evidence type="ECO:0000256" key="1">
    <source>
        <dbReference type="SAM" id="Coils"/>
    </source>
</evidence>
<dbReference type="Gene3D" id="1.10.287.1490">
    <property type="match status" value="1"/>
</dbReference>
<dbReference type="Proteomes" id="UP000015354">
    <property type="component" value="Unassembled WGS sequence"/>
</dbReference>
<keyword evidence="4" id="KW-1185">Reference proteome</keyword>
<dbReference type="OrthoDB" id="264184at2759"/>
<gene>
    <name evidence="3" type="ORF">STCU_03174</name>
    <name evidence="2" type="ORF">STCU_07119</name>
</gene>
<feature type="coiled-coil region" evidence="1">
    <location>
        <begin position="46"/>
        <end position="94"/>
    </location>
</feature>
<reference evidence="2 4" key="1">
    <citation type="journal article" date="2013" name="PLoS ONE">
        <title>Predicting the Proteins of Angomonas deanei, Strigomonas culicis and Their Respective Endosymbionts Reveals New Aspects of the Trypanosomatidae Family.</title>
        <authorList>
            <person name="Motta M.C."/>
            <person name="Martins A.C."/>
            <person name="de Souza S.S."/>
            <person name="Catta-Preta C.M."/>
            <person name="Silva R."/>
            <person name="Klein C.C."/>
            <person name="de Almeida L.G."/>
            <person name="de Lima Cunha O."/>
            <person name="Ciapina L.P."/>
            <person name="Brocchi M."/>
            <person name="Colabardini A.C."/>
            <person name="de Araujo Lima B."/>
            <person name="Machado C.R."/>
            <person name="de Almeida Soares C.M."/>
            <person name="Probst C.M."/>
            <person name="de Menezes C.B."/>
            <person name="Thompson C.E."/>
            <person name="Bartholomeu D.C."/>
            <person name="Gradia D.F."/>
            <person name="Pavoni D.P."/>
            <person name="Grisard E.C."/>
            <person name="Fantinatti-Garboggini F."/>
            <person name="Marchini F.K."/>
            <person name="Rodrigues-Luiz G.F."/>
            <person name="Wagner G."/>
            <person name="Goldman G.H."/>
            <person name="Fietto J.L."/>
            <person name="Elias M.C."/>
            <person name="Goldman M.H."/>
            <person name="Sagot M.F."/>
            <person name="Pereira M."/>
            <person name="Stoco P.H."/>
            <person name="de Mendonca-Neto R.P."/>
            <person name="Teixeira S.M."/>
            <person name="Maciel T.E."/>
            <person name="de Oliveira Mendes T.A."/>
            <person name="Urmenyi T.P."/>
            <person name="de Souza W."/>
            <person name="Schenkman S."/>
            <person name="de Vasconcelos A.T."/>
        </authorList>
    </citation>
    <scope>NUCLEOTIDE SEQUENCE [LARGE SCALE GENOMIC DNA]</scope>
</reference>
<evidence type="ECO:0000313" key="4">
    <source>
        <dbReference type="Proteomes" id="UP000015354"/>
    </source>
</evidence>
<name>S9VMU3_9TRYP</name>
<reference evidence="2" key="2">
    <citation type="submission" date="2013-03" db="EMBL/GenBank/DDBJ databases">
        <authorList>
            <person name="Motta M.C.M."/>
            <person name="Martins A.C.A."/>
            <person name="Preta C.M.C.C."/>
            <person name="Silva R."/>
            <person name="de Souza S.S."/>
            <person name="Klein C.C."/>
            <person name="de Almeida L.G.P."/>
            <person name="Cunha O.L."/>
            <person name="Colabardini A.C."/>
            <person name="Lima B.A."/>
            <person name="Machado C.R."/>
            <person name="Soares C.M.A."/>
            <person name="de Menezes C.B.A."/>
            <person name="Bartolomeu D.C."/>
            <person name="Grisard E.C."/>
            <person name="Fantinatti-Garboggini F."/>
            <person name="Rodrigues-Luiz G.F."/>
            <person name="Wagner G."/>
            <person name="Goldman G.H."/>
            <person name="Fietto J.L.R."/>
            <person name="Ciapina L.P."/>
            <person name="Brocchi M."/>
            <person name="Elias M.C."/>
            <person name="Goldman M.H.S."/>
            <person name="Sagot M.-F."/>
            <person name="Pereira M."/>
            <person name="Stoco P.H."/>
            <person name="Teixeira S.M.R."/>
            <person name="de Mendonca-Neto R.P."/>
            <person name="Maciel T.E.F."/>
            <person name="Mendes T.A.O."/>
            <person name="Urmenyi T.P."/>
            <person name="Teixeira M.M.G."/>
            <person name="de Camargo E.F.P."/>
            <person name="de Sousa W."/>
            <person name="Schenkman S."/>
            <person name="de Vasconcelos A.T.R."/>
        </authorList>
    </citation>
    <scope>NUCLEOTIDE SEQUENCE</scope>
</reference>